<reference evidence="1 2" key="1">
    <citation type="submission" date="2024-01" db="EMBL/GenBank/DDBJ databases">
        <title>The complete chloroplast genome sequence of Lithospermum erythrorhizon: insights into the phylogenetic relationship among Boraginaceae species and the maternal lineages of purple gromwells.</title>
        <authorList>
            <person name="Okada T."/>
            <person name="Watanabe K."/>
        </authorList>
    </citation>
    <scope>NUCLEOTIDE SEQUENCE [LARGE SCALE GENOMIC DNA]</scope>
</reference>
<gene>
    <name evidence="1" type="ORF">LIER_22723</name>
</gene>
<evidence type="ECO:0000313" key="2">
    <source>
        <dbReference type="Proteomes" id="UP001454036"/>
    </source>
</evidence>
<proteinExistence type="predicted"/>
<organism evidence="1 2">
    <name type="scientific">Lithospermum erythrorhizon</name>
    <name type="common">Purple gromwell</name>
    <name type="synonym">Lithospermum officinale var. erythrorhizon</name>
    <dbReference type="NCBI Taxonomy" id="34254"/>
    <lineage>
        <taxon>Eukaryota</taxon>
        <taxon>Viridiplantae</taxon>
        <taxon>Streptophyta</taxon>
        <taxon>Embryophyta</taxon>
        <taxon>Tracheophyta</taxon>
        <taxon>Spermatophyta</taxon>
        <taxon>Magnoliopsida</taxon>
        <taxon>eudicotyledons</taxon>
        <taxon>Gunneridae</taxon>
        <taxon>Pentapetalae</taxon>
        <taxon>asterids</taxon>
        <taxon>lamiids</taxon>
        <taxon>Boraginales</taxon>
        <taxon>Boraginaceae</taxon>
        <taxon>Boraginoideae</taxon>
        <taxon>Lithospermeae</taxon>
        <taxon>Lithospermum</taxon>
    </lineage>
</organism>
<dbReference type="EMBL" id="BAABME010006262">
    <property type="protein sequence ID" value="GAA0167884.1"/>
    <property type="molecule type" value="Genomic_DNA"/>
</dbReference>
<protein>
    <submittedName>
        <fullName evidence="1">Uncharacterized protein</fullName>
    </submittedName>
</protein>
<evidence type="ECO:0000313" key="1">
    <source>
        <dbReference type="EMBL" id="GAA0167884.1"/>
    </source>
</evidence>
<name>A0AAV3QUW3_LITER</name>
<dbReference type="AlphaFoldDB" id="A0AAV3QUW3"/>
<accession>A0AAV3QUW3</accession>
<comment type="caution">
    <text evidence="1">The sequence shown here is derived from an EMBL/GenBank/DDBJ whole genome shotgun (WGS) entry which is preliminary data.</text>
</comment>
<keyword evidence="2" id="KW-1185">Reference proteome</keyword>
<sequence length="178" mass="19889">MLLGKPWIHANNVVPSTLHQCFKYTKNGVEKTVLADDNPFVEAEAHFADAKYSTLKLKGCENPVKEEVTKSNNQKDDEEKMKKGKTHVICYTPKDAKKGDDHQLLIGGDSFEGLTLPTTKIDAIKQPCGTLKGFAASFETSLTNQGMQYLKSPSHSRCLLKPAMTQMKLGPWETYRQK</sequence>
<dbReference type="Proteomes" id="UP001454036">
    <property type="component" value="Unassembled WGS sequence"/>
</dbReference>